<sequence>MSLQVLDLDEAEPGAPGRVRFGEALLVCRASEPDSLARHPDLVESAAFTLVDAPVDDRRAVRVDNLDEACAAIAARVEASPEAARVCDDVLRANAAHGQVFPGLVTESLAYSTLQGGPEFAAWLRAQPPRHRHESADAVRVELDGPGTTLTIEFNRPDKHNAFSNALRAGLLDGLDVALASPGVTTCVLGGRGRSFCSGGDLREFGLFSNVAASHHARTRYSPAMSLDAVRRRLGGRFIAELHGAVMGSGLEMAAFCGTVRADSTTRFGLPELTLGLIPGAGGTVSVTRRIGRWRTAYLILSGEVIGTDVARGWGLVDEVVPGAVYGAAA</sequence>
<dbReference type="PANTHER" id="PTHR42964:SF1">
    <property type="entry name" value="POLYKETIDE BIOSYNTHESIS ENOYL-COA HYDRATASE PKSH-RELATED"/>
    <property type="match status" value="1"/>
</dbReference>
<dbReference type="SUPFAM" id="SSF52096">
    <property type="entry name" value="ClpP/crotonase"/>
    <property type="match status" value="1"/>
</dbReference>
<dbReference type="EMBL" id="JBHSHP010000012">
    <property type="protein sequence ID" value="MFC4754119.1"/>
    <property type="molecule type" value="Genomic_DNA"/>
</dbReference>
<keyword evidence="3" id="KW-1185">Reference proteome</keyword>
<protein>
    <submittedName>
        <fullName evidence="2">Enoyl-CoA hydratase/isomerase family protein</fullName>
    </submittedName>
</protein>
<dbReference type="InterPro" id="IPR029045">
    <property type="entry name" value="ClpP/crotonase-like_dom_sf"/>
</dbReference>
<dbReference type="Gene3D" id="3.90.226.10">
    <property type="entry name" value="2-enoyl-CoA Hydratase, Chain A, domain 1"/>
    <property type="match status" value="1"/>
</dbReference>
<evidence type="ECO:0000256" key="1">
    <source>
        <dbReference type="ARBA" id="ARBA00005254"/>
    </source>
</evidence>
<evidence type="ECO:0000313" key="3">
    <source>
        <dbReference type="Proteomes" id="UP001595836"/>
    </source>
</evidence>
<dbReference type="InterPro" id="IPR001753">
    <property type="entry name" value="Enoyl-CoA_hydra/iso"/>
</dbReference>
<dbReference type="RefSeq" id="WP_344987923.1">
    <property type="nucleotide sequence ID" value="NZ_BAABCD010000002.1"/>
</dbReference>
<reference evidence="3" key="1">
    <citation type="journal article" date="2019" name="Int. J. Syst. Evol. Microbiol.">
        <title>The Global Catalogue of Microorganisms (GCM) 10K type strain sequencing project: providing services to taxonomists for standard genome sequencing and annotation.</title>
        <authorList>
            <consortium name="The Broad Institute Genomics Platform"/>
            <consortium name="The Broad Institute Genome Sequencing Center for Infectious Disease"/>
            <person name="Wu L."/>
            <person name="Ma J."/>
        </authorList>
    </citation>
    <scope>NUCLEOTIDE SEQUENCE [LARGE SCALE GENOMIC DNA]</scope>
    <source>
        <strain evidence="3">JCM 11882</strain>
    </source>
</reference>
<dbReference type="InterPro" id="IPR051683">
    <property type="entry name" value="Enoyl-CoA_Hydratase/Isomerase"/>
</dbReference>
<dbReference type="CDD" id="cd06558">
    <property type="entry name" value="crotonase-like"/>
    <property type="match status" value="1"/>
</dbReference>
<gene>
    <name evidence="2" type="ORF">ACFO7U_04900</name>
</gene>
<comment type="caution">
    <text evidence="2">The sequence shown here is derived from an EMBL/GenBank/DDBJ whole genome shotgun (WGS) entry which is preliminary data.</text>
</comment>
<dbReference type="PANTHER" id="PTHR42964">
    <property type="entry name" value="ENOYL-COA HYDRATASE"/>
    <property type="match status" value="1"/>
</dbReference>
<accession>A0ABV9PNP4</accession>
<evidence type="ECO:0000313" key="2">
    <source>
        <dbReference type="EMBL" id="MFC4754119.1"/>
    </source>
</evidence>
<organism evidence="2 3">
    <name type="scientific">Dietzia aurantiaca</name>
    <dbReference type="NCBI Taxonomy" id="983873"/>
    <lineage>
        <taxon>Bacteria</taxon>
        <taxon>Bacillati</taxon>
        <taxon>Actinomycetota</taxon>
        <taxon>Actinomycetes</taxon>
        <taxon>Mycobacteriales</taxon>
        <taxon>Dietziaceae</taxon>
        <taxon>Dietzia</taxon>
    </lineage>
</organism>
<dbReference type="Proteomes" id="UP001595836">
    <property type="component" value="Unassembled WGS sequence"/>
</dbReference>
<comment type="similarity">
    <text evidence="1">Belongs to the enoyl-CoA hydratase/isomerase family.</text>
</comment>
<dbReference type="Pfam" id="PF00378">
    <property type="entry name" value="ECH_1"/>
    <property type="match status" value="1"/>
</dbReference>
<name>A0ABV9PNP4_9ACTN</name>
<proteinExistence type="inferred from homology"/>